<keyword evidence="1" id="KW-1133">Transmembrane helix</keyword>
<evidence type="ECO:0000313" key="2">
    <source>
        <dbReference type="EMBL" id="VVJ22605.1"/>
    </source>
</evidence>
<proteinExistence type="predicted"/>
<keyword evidence="1" id="KW-0472">Membrane</keyword>
<feature type="transmembrane region" description="Helical" evidence="1">
    <location>
        <begin position="6"/>
        <end position="27"/>
    </location>
</feature>
<organism evidence="2 3">
    <name type="scientific">Amycolatopsis camponoti</name>
    <dbReference type="NCBI Taxonomy" id="2606593"/>
    <lineage>
        <taxon>Bacteria</taxon>
        <taxon>Bacillati</taxon>
        <taxon>Actinomycetota</taxon>
        <taxon>Actinomycetes</taxon>
        <taxon>Pseudonocardiales</taxon>
        <taxon>Pseudonocardiaceae</taxon>
        <taxon>Amycolatopsis</taxon>
    </lineage>
</organism>
<dbReference type="EMBL" id="CABVGP010000003">
    <property type="protein sequence ID" value="VVJ22605.1"/>
    <property type="molecule type" value="Genomic_DNA"/>
</dbReference>
<accession>A0A6I8LZ75</accession>
<keyword evidence="1" id="KW-0812">Transmembrane</keyword>
<sequence>MLAWILGGYAVLFLLLLGCAGYVAVFVDDPDQRADAYKVLKLLTGIVLGSGGAGGLVGLLLKLHEMGVI</sequence>
<keyword evidence="3" id="KW-1185">Reference proteome</keyword>
<name>A0A6I8LZ75_9PSEU</name>
<dbReference type="AlphaFoldDB" id="A0A6I8LZ75"/>
<protein>
    <submittedName>
        <fullName evidence="2">Uncharacterized protein</fullName>
    </submittedName>
</protein>
<reference evidence="2 3" key="1">
    <citation type="submission" date="2019-09" db="EMBL/GenBank/DDBJ databases">
        <authorList>
            <person name="Leyn A S."/>
        </authorList>
    </citation>
    <scope>NUCLEOTIDE SEQUENCE [LARGE SCALE GENOMIC DNA]</scope>
    <source>
        <strain evidence="2">AA231_1</strain>
    </source>
</reference>
<evidence type="ECO:0000256" key="1">
    <source>
        <dbReference type="SAM" id="Phobius"/>
    </source>
</evidence>
<feature type="transmembrane region" description="Helical" evidence="1">
    <location>
        <begin position="39"/>
        <end position="61"/>
    </location>
</feature>
<gene>
    <name evidence="2" type="ORF">AA23TX_07522</name>
</gene>
<dbReference type="Proteomes" id="UP000399805">
    <property type="component" value="Unassembled WGS sequence"/>
</dbReference>
<evidence type="ECO:0000313" key="3">
    <source>
        <dbReference type="Proteomes" id="UP000399805"/>
    </source>
</evidence>
<dbReference type="RefSeq" id="WP_155547588.1">
    <property type="nucleotide sequence ID" value="NZ_CABVGP010000003.1"/>
</dbReference>